<dbReference type="STRING" id="1777144.AWB83_04659"/>
<keyword evidence="1" id="KW-0812">Transmembrane</keyword>
<protein>
    <recommendedName>
        <fullName evidence="2">Orc1-like AAA ATPase domain-containing protein</fullName>
    </recommendedName>
</protein>
<organism evidence="3 4">
    <name type="scientific">Caballeronia ptereochthonis</name>
    <dbReference type="NCBI Taxonomy" id="1777144"/>
    <lineage>
        <taxon>Bacteria</taxon>
        <taxon>Pseudomonadati</taxon>
        <taxon>Pseudomonadota</taxon>
        <taxon>Betaproteobacteria</taxon>
        <taxon>Burkholderiales</taxon>
        <taxon>Burkholderiaceae</taxon>
        <taxon>Caballeronia</taxon>
    </lineage>
</organism>
<sequence>MNNLSPKDDSDIVVNAFAIALAGISPAFHIKERPDGSFLVFELAAPSARFFELLDGVNDSLPDENMFKNRVSISARPQKPTNVLTIPETAILQQELSASLTVDRNTFGSDFLARYTPSVTSLEKEIVVPTNHIVYGRRGSGKSSLLAYSMHHLRLSRSPFCWVAMQAYAARSDRQAIASVLSEIFSEAAQYAASPTELHSLADELLALGESDDEEVVANKLNRMVPRMRKTLAAVSGAKSFTVFLDDIHVLDYALQPELLSFIYSLARGNKTYIKVSGIEQLTNLWAGDIKRGMEPPHDIQILMLDHNLTSPDQSRSHIKSILDKHAVYCGLPNIDYLANQDYIDRLVLSAAAVPRDALSLFSKSISRSVLKSQKSISITSLNAAASEAIEEKLKDVRKDAFSTSEGTVAHQLQIVKRFCAENKKNAFLVKIDNANDTYNGVQKLVALRFVHVLHQGITPHKAGERYFALMLDYGFYIGIRAARSMELIPDTPRQLAAKELRTLPILPS</sequence>
<name>A0A158CVJ6_9BURK</name>
<dbReference type="Pfam" id="PF13191">
    <property type="entry name" value="AAA_16"/>
    <property type="match status" value="1"/>
</dbReference>
<evidence type="ECO:0000313" key="3">
    <source>
        <dbReference type="EMBL" id="SAK85597.1"/>
    </source>
</evidence>
<dbReference type="Proteomes" id="UP000054978">
    <property type="component" value="Unassembled WGS sequence"/>
</dbReference>
<evidence type="ECO:0000256" key="1">
    <source>
        <dbReference type="SAM" id="Phobius"/>
    </source>
</evidence>
<dbReference type="SUPFAM" id="SSF52540">
    <property type="entry name" value="P-loop containing nucleoside triphosphate hydrolases"/>
    <property type="match status" value="1"/>
</dbReference>
<keyword evidence="1" id="KW-1133">Transmembrane helix</keyword>
<dbReference type="InterPro" id="IPR027417">
    <property type="entry name" value="P-loop_NTPase"/>
</dbReference>
<proteinExistence type="predicted"/>
<reference evidence="3" key="1">
    <citation type="submission" date="2016-01" db="EMBL/GenBank/DDBJ databases">
        <authorList>
            <person name="Peeters C."/>
        </authorList>
    </citation>
    <scope>NUCLEOTIDE SEQUENCE [LARGE SCALE GENOMIC DNA]</scope>
    <source>
        <strain evidence="3">LMG 29326</strain>
    </source>
</reference>
<accession>A0A158CVJ6</accession>
<feature type="domain" description="Orc1-like AAA ATPase" evidence="2">
    <location>
        <begin position="132"/>
        <end position="262"/>
    </location>
</feature>
<keyword evidence="1" id="KW-0472">Membrane</keyword>
<gene>
    <name evidence="3" type="ORF">AWB83_04659</name>
</gene>
<feature type="transmembrane region" description="Helical" evidence="1">
    <location>
        <begin position="12"/>
        <end position="30"/>
    </location>
</feature>
<dbReference type="OrthoDB" id="4008664at2"/>
<dbReference type="RefSeq" id="WP_087048029.1">
    <property type="nucleotide sequence ID" value="NZ_FCOB02000023.1"/>
</dbReference>
<dbReference type="AlphaFoldDB" id="A0A158CVJ6"/>
<dbReference type="EMBL" id="FCOB02000023">
    <property type="protein sequence ID" value="SAK85597.1"/>
    <property type="molecule type" value="Genomic_DNA"/>
</dbReference>
<evidence type="ECO:0000259" key="2">
    <source>
        <dbReference type="Pfam" id="PF13191"/>
    </source>
</evidence>
<comment type="caution">
    <text evidence="3">The sequence shown here is derived from an EMBL/GenBank/DDBJ whole genome shotgun (WGS) entry which is preliminary data.</text>
</comment>
<dbReference type="Gene3D" id="3.40.50.300">
    <property type="entry name" value="P-loop containing nucleotide triphosphate hydrolases"/>
    <property type="match status" value="1"/>
</dbReference>
<dbReference type="InterPro" id="IPR041664">
    <property type="entry name" value="AAA_16"/>
</dbReference>
<evidence type="ECO:0000313" key="4">
    <source>
        <dbReference type="Proteomes" id="UP000054978"/>
    </source>
</evidence>
<keyword evidence="4" id="KW-1185">Reference proteome</keyword>